<dbReference type="EMBL" id="JAHRIO010050144">
    <property type="protein sequence ID" value="MEQ2174080.1"/>
    <property type="molecule type" value="Genomic_DNA"/>
</dbReference>
<evidence type="ECO:0000313" key="3">
    <source>
        <dbReference type="Proteomes" id="UP001476798"/>
    </source>
</evidence>
<accession>A0ABV0NRM6</accession>
<dbReference type="Proteomes" id="UP001476798">
    <property type="component" value="Unassembled WGS sequence"/>
</dbReference>
<name>A0ABV0NRM6_9TELE</name>
<gene>
    <name evidence="2" type="ORF">GOODEAATRI_004120</name>
</gene>
<feature type="transmembrane region" description="Helical" evidence="1">
    <location>
        <begin position="21"/>
        <end position="44"/>
    </location>
</feature>
<sequence length="147" mass="16043">MAKPWHSNLHGNNNSLNVFTVSAMVCVVSVLFCMCSDAHIPLFVPALLPQDKLLYIYSTHSQPVFFVDWIAQVLLALLVTMEHLSPRCRLSGAPFYCKAEGKSSPVWLEQSSNLSDKSRMSQTGVCVPAAVLCSAAERQSTGSAPWG</sequence>
<comment type="caution">
    <text evidence="2">The sequence shown here is derived from an EMBL/GenBank/DDBJ whole genome shotgun (WGS) entry which is preliminary data.</text>
</comment>
<keyword evidence="1" id="KW-1133">Transmembrane helix</keyword>
<keyword evidence="1" id="KW-0472">Membrane</keyword>
<feature type="transmembrane region" description="Helical" evidence="1">
    <location>
        <begin position="64"/>
        <end position="81"/>
    </location>
</feature>
<reference evidence="2 3" key="1">
    <citation type="submission" date="2021-06" db="EMBL/GenBank/DDBJ databases">
        <authorList>
            <person name="Palmer J.M."/>
        </authorList>
    </citation>
    <scope>NUCLEOTIDE SEQUENCE [LARGE SCALE GENOMIC DNA]</scope>
    <source>
        <strain evidence="2 3">GA_2019</strain>
        <tissue evidence="2">Muscle</tissue>
    </source>
</reference>
<keyword evidence="1" id="KW-0812">Transmembrane</keyword>
<keyword evidence="3" id="KW-1185">Reference proteome</keyword>
<proteinExistence type="predicted"/>
<evidence type="ECO:0000313" key="2">
    <source>
        <dbReference type="EMBL" id="MEQ2174080.1"/>
    </source>
</evidence>
<organism evidence="2 3">
    <name type="scientific">Goodea atripinnis</name>
    <dbReference type="NCBI Taxonomy" id="208336"/>
    <lineage>
        <taxon>Eukaryota</taxon>
        <taxon>Metazoa</taxon>
        <taxon>Chordata</taxon>
        <taxon>Craniata</taxon>
        <taxon>Vertebrata</taxon>
        <taxon>Euteleostomi</taxon>
        <taxon>Actinopterygii</taxon>
        <taxon>Neopterygii</taxon>
        <taxon>Teleostei</taxon>
        <taxon>Neoteleostei</taxon>
        <taxon>Acanthomorphata</taxon>
        <taxon>Ovalentaria</taxon>
        <taxon>Atherinomorphae</taxon>
        <taxon>Cyprinodontiformes</taxon>
        <taxon>Goodeidae</taxon>
        <taxon>Goodea</taxon>
    </lineage>
</organism>
<protein>
    <submittedName>
        <fullName evidence="2">Uncharacterized protein</fullName>
    </submittedName>
</protein>
<evidence type="ECO:0000256" key="1">
    <source>
        <dbReference type="SAM" id="Phobius"/>
    </source>
</evidence>